<name>A0A7R9BTS1_9CRUS</name>
<gene>
    <name evidence="4" type="ORF">NMOB1V02_LOCUS7724</name>
</gene>
<organism evidence="4">
    <name type="scientific">Notodromas monacha</name>
    <dbReference type="NCBI Taxonomy" id="399045"/>
    <lineage>
        <taxon>Eukaryota</taxon>
        <taxon>Metazoa</taxon>
        <taxon>Ecdysozoa</taxon>
        <taxon>Arthropoda</taxon>
        <taxon>Crustacea</taxon>
        <taxon>Oligostraca</taxon>
        <taxon>Ostracoda</taxon>
        <taxon>Podocopa</taxon>
        <taxon>Podocopida</taxon>
        <taxon>Cypridocopina</taxon>
        <taxon>Cypridoidea</taxon>
        <taxon>Cyprididae</taxon>
        <taxon>Notodromas</taxon>
    </lineage>
</organism>
<dbReference type="Proteomes" id="UP000678499">
    <property type="component" value="Unassembled WGS sequence"/>
</dbReference>
<evidence type="ECO:0000313" key="5">
    <source>
        <dbReference type="Proteomes" id="UP000678499"/>
    </source>
</evidence>
<evidence type="ECO:0000313" key="4">
    <source>
        <dbReference type="EMBL" id="CAD7280060.1"/>
    </source>
</evidence>
<evidence type="ECO:0000256" key="1">
    <source>
        <dbReference type="ARBA" id="ARBA00044953"/>
    </source>
</evidence>
<dbReference type="PANTHER" id="PTHR21184">
    <property type="entry name" value="MENORIN (DENDRITIC BRANCHING PROTEIN)"/>
    <property type="match status" value="1"/>
</dbReference>
<dbReference type="EMBL" id="CAJPEX010001920">
    <property type="protein sequence ID" value="CAG0920212.1"/>
    <property type="molecule type" value="Genomic_DNA"/>
</dbReference>
<protein>
    <recommendedName>
        <fullName evidence="3">Menorin-like domain-containing protein</fullName>
    </recommendedName>
</protein>
<proteinExistence type="inferred from homology"/>
<evidence type="ECO:0000256" key="2">
    <source>
        <dbReference type="SAM" id="MobiDB-lite"/>
    </source>
</evidence>
<dbReference type="EMBL" id="OA883957">
    <property type="protein sequence ID" value="CAD7280060.1"/>
    <property type="molecule type" value="Genomic_DNA"/>
</dbReference>
<keyword evidence="5" id="KW-1185">Reference proteome</keyword>
<accession>A0A7R9BTS1</accession>
<dbReference type="GO" id="GO:0005615">
    <property type="term" value="C:extracellular space"/>
    <property type="evidence" value="ECO:0007669"/>
    <property type="project" value="TreeGrafter"/>
</dbReference>
<comment type="similarity">
    <text evidence="1">Belongs to the menorin family.</text>
</comment>
<dbReference type="OrthoDB" id="413402at2759"/>
<feature type="region of interest" description="Disordered" evidence="2">
    <location>
        <begin position="25"/>
        <end position="44"/>
    </location>
</feature>
<feature type="domain" description="Menorin-like" evidence="3">
    <location>
        <begin position="58"/>
        <end position="302"/>
    </location>
</feature>
<dbReference type="Pfam" id="PF10223">
    <property type="entry name" value="Menorin_N"/>
    <property type="match status" value="1"/>
</dbReference>
<dbReference type="AlphaFoldDB" id="A0A7R9BTS1"/>
<dbReference type="InterPro" id="IPR019356">
    <property type="entry name" value="Menorin_dom"/>
</dbReference>
<dbReference type="PANTHER" id="PTHR21184:SF6">
    <property type="entry name" value="CONSERVED PLASMA MEMBRANE PROTEIN"/>
    <property type="match status" value="1"/>
</dbReference>
<evidence type="ECO:0000259" key="3">
    <source>
        <dbReference type="Pfam" id="PF10223"/>
    </source>
</evidence>
<sequence>MLLATWIKMIIEFQVLMWDRLSDKNRASNSSSSTASEDRKVRGDPSSVLTYFPFVNNDASKVSWAHRVNNRQLLKQSLADENILMLEADVLRGRLKNSADTSEVAIMAHPPDRESDLTFDDFIDNVIQAKAGKGVKLDFKDFSVVEECLKKLQKRSDELKFPILLNADIIAGPLKAKKTPIDADAFLSTCKTYFPEATLSVGWTIDVPKLYLGGGAYRMDHLDQMLAALERNNITQPVTFPVFGLFAHNSVKALGWLLDRVAGSSLTIWGGKMDAPYHNRKALARMRDELGRDRVFFDLPYNLPK</sequence>
<reference evidence="4" key="1">
    <citation type="submission" date="2020-11" db="EMBL/GenBank/DDBJ databases">
        <authorList>
            <person name="Tran Van P."/>
        </authorList>
    </citation>
    <scope>NUCLEOTIDE SEQUENCE</scope>
</reference>